<comment type="caution">
    <text evidence="1">The sequence shown here is derived from an EMBL/GenBank/DDBJ whole genome shotgun (WGS) entry which is preliminary data.</text>
</comment>
<proteinExistence type="predicted"/>
<gene>
    <name evidence="1" type="ORF">FB45DRAFT_278011</name>
</gene>
<evidence type="ECO:0000313" key="1">
    <source>
        <dbReference type="EMBL" id="KAJ7643561.1"/>
    </source>
</evidence>
<dbReference type="Proteomes" id="UP001221142">
    <property type="component" value="Unassembled WGS sequence"/>
</dbReference>
<accession>A0AAD7FXE5</accession>
<dbReference type="AlphaFoldDB" id="A0AAD7FXE5"/>
<organism evidence="1 2">
    <name type="scientific">Roridomyces roridus</name>
    <dbReference type="NCBI Taxonomy" id="1738132"/>
    <lineage>
        <taxon>Eukaryota</taxon>
        <taxon>Fungi</taxon>
        <taxon>Dikarya</taxon>
        <taxon>Basidiomycota</taxon>
        <taxon>Agaricomycotina</taxon>
        <taxon>Agaricomycetes</taxon>
        <taxon>Agaricomycetidae</taxon>
        <taxon>Agaricales</taxon>
        <taxon>Marasmiineae</taxon>
        <taxon>Mycenaceae</taxon>
        <taxon>Roridomyces</taxon>
    </lineage>
</organism>
<keyword evidence="2" id="KW-1185">Reference proteome</keyword>
<dbReference type="EMBL" id="JARKIF010000003">
    <property type="protein sequence ID" value="KAJ7643561.1"/>
    <property type="molecule type" value="Genomic_DNA"/>
</dbReference>
<name>A0AAD7FXE5_9AGAR</name>
<sequence length="129" mass="13581">MDYVGGVAPIVTTFGPGNLHHIAYDPNTAGFRSVIGFIPTTNELATNFVLGFSYGFNSYAFYWDGAGDAFWRLGNSSLVEPVGNSWANATGVPFNGEVILGVNVESQVASSVNNGDGRIVVYVVPGGLD</sequence>
<evidence type="ECO:0000313" key="2">
    <source>
        <dbReference type="Proteomes" id="UP001221142"/>
    </source>
</evidence>
<protein>
    <submittedName>
        <fullName evidence="1">Uncharacterized protein</fullName>
    </submittedName>
</protein>
<reference evidence="1" key="1">
    <citation type="submission" date="2023-03" db="EMBL/GenBank/DDBJ databases">
        <title>Massive genome expansion in bonnet fungi (Mycena s.s.) driven by repeated elements and novel gene families across ecological guilds.</title>
        <authorList>
            <consortium name="Lawrence Berkeley National Laboratory"/>
            <person name="Harder C.B."/>
            <person name="Miyauchi S."/>
            <person name="Viragh M."/>
            <person name="Kuo A."/>
            <person name="Thoen E."/>
            <person name="Andreopoulos B."/>
            <person name="Lu D."/>
            <person name="Skrede I."/>
            <person name="Drula E."/>
            <person name="Henrissat B."/>
            <person name="Morin E."/>
            <person name="Kohler A."/>
            <person name="Barry K."/>
            <person name="LaButti K."/>
            <person name="Morin E."/>
            <person name="Salamov A."/>
            <person name="Lipzen A."/>
            <person name="Mereny Z."/>
            <person name="Hegedus B."/>
            <person name="Baldrian P."/>
            <person name="Stursova M."/>
            <person name="Weitz H."/>
            <person name="Taylor A."/>
            <person name="Grigoriev I.V."/>
            <person name="Nagy L.G."/>
            <person name="Martin F."/>
            <person name="Kauserud H."/>
        </authorList>
    </citation>
    <scope>NUCLEOTIDE SEQUENCE</scope>
    <source>
        <strain evidence="1">9284</strain>
    </source>
</reference>